<dbReference type="InterPro" id="IPR001623">
    <property type="entry name" value="DnaJ_domain"/>
</dbReference>
<evidence type="ECO:0000259" key="2">
    <source>
        <dbReference type="PROSITE" id="PS50076"/>
    </source>
</evidence>
<accession>A0A7S3JX91</accession>
<name>A0A7S3JX91_9STRA</name>
<dbReference type="InterPro" id="IPR036249">
    <property type="entry name" value="Thioredoxin-like_sf"/>
</dbReference>
<dbReference type="InterPro" id="IPR036869">
    <property type="entry name" value="J_dom_sf"/>
</dbReference>
<dbReference type="AlphaFoldDB" id="A0A7S3JX91"/>
<dbReference type="Gene3D" id="1.10.287.110">
    <property type="entry name" value="DnaJ domain"/>
    <property type="match status" value="1"/>
</dbReference>
<dbReference type="SUPFAM" id="SSF46565">
    <property type="entry name" value="Chaperone J-domain"/>
    <property type="match status" value="1"/>
</dbReference>
<protein>
    <recommendedName>
        <fullName evidence="2">J domain-containing protein</fullName>
    </recommendedName>
</protein>
<dbReference type="SUPFAM" id="SSF52833">
    <property type="entry name" value="Thioredoxin-like"/>
    <property type="match status" value="1"/>
</dbReference>
<proteinExistence type="predicted"/>
<reference evidence="3" key="1">
    <citation type="submission" date="2021-01" db="EMBL/GenBank/DDBJ databases">
        <authorList>
            <person name="Corre E."/>
            <person name="Pelletier E."/>
            <person name="Niang G."/>
            <person name="Scheremetjew M."/>
            <person name="Finn R."/>
            <person name="Kale V."/>
            <person name="Holt S."/>
            <person name="Cochrane G."/>
            <person name="Meng A."/>
            <person name="Brown T."/>
            <person name="Cohen L."/>
        </authorList>
    </citation>
    <scope>NUCLEOTIDE SEQUENCE</scope>
    <source>
        <strain evidence="3">CCMP1510</strain>
    </source>
</reference>
<gene>
    <name evidence="3" type="ORF">ALAG00032_LOCUS7167</name>
</gene>
<evidence type="ECO:0000256" key="1">
    <source>
        <dbReference type="SAM" id="MobiDB-lite"/>
    </source>
</evidence>
<organism evidence="3">
    <name type="scientific">Aureoumbra lagunensis</name>
    <dbReference type="NCBI Taxonomy" id="44058"/>
    <lineage>
        <taxon>Eukaryota</taxon>
        <taxon>Sar</taxon>
        <taxon>Stramenopiles</taxon>
        <taxon>Ochrophyta</taxon>
        <taxon>Pelagophyceae</taxon>
        <taxon>Pelagomonadales</taxon>
        <taxon>Aureoumbra</taxon>
    </lineage>
</organism>
<feature type="domain" description="J" evidence="2">
    <location>
        <begin position="315"/>
        <end position="400"/>
    </location>
</feature>
<feature type="region of interest" description="Disordered" evidence="1">
    <location>
        <begin position="694"/>
        <end position="791"/>
    </location>
</feature>
<dbReference type="SMART" id="SM00271">
    <property type="entry name" value="DnaJ"/>
    <property type="match status" value="1"/>
</dbReference>
<dbReference type="Pfam" id="PF00226">
    <property type="entry name" value="DnaJ"/>
    <property type="match status" value="1"/>
</dbReference>
<dbReference type="EMBL" id="HBIJ01010433">
    <property type="protein sequence ID" value="CAE0366423.1"/>
    <property type="molecule type" value="Transcribed_RNA"/>
</dbReference>
<feature type="compositionally biased region" description="Polar residues" evidence="1">
    <location>
        <begin position="711"/>
        <end position="737"/>
    </location>
</feature>
<evidence type="ECO:0000313" key="3">
    <source>
        <dbReference type="EMBL" id="CAE0366423.1"/>
    </source>
</evidence>
<feature type="compositionally biased region" description="Low complexity" evidence="1">
    <location>
        <begin position="775"/>
        <end position="791"/>
    </location>
</feature>
<dbReference type="CDD" id="cd06257">
    <property type="entry name" value="DnaJ"/>
    <property type="match status" value="1"/>
</dbReference>
<dbReference type="PROSITE" id="PS50076">
    <property type="entry name" value="DNAJ_2"/>
    <property type="match status" value="1"/>
</dbReference>
<dbReference type="CDD" id="cd02961">
    <property type="entry name" value="PDI_a_family"/>
    <property type="match status" value="1"/>
</dbReference>
<sequence>MIVLLMVVVGLVRSEFIQFAYLGSATGPRRCLEIGVEERVERCENSQGWNDGTNDCLMYEYQEEVGAKWCEKFGGGRFKSGNAKTHCCVCGGGSGASEKFKIGDKVEAMIAKRKWVHGEIVQVNPKPGYKYEVRFLSNTQQRGRKIYSRVLLKLETSVRNPKEAPRSSLTLRLCDARRPGQRWQVLTPGKLQVIMPKIGTFLLDASTSVPVLSDKFRLQQSITLPPAFPASNHFSHMVHIRAGERCLAAGKFGSATWENPQFVRCVDAMYNHMPFIAWERISLIGHENHTQEEDEDDEFERMAQLVRLGGVDAITPWDLLGVERTSSIKEVKSAFRDVSKQLHPDKRRRLADALSDDMTSSQVNEAADALYMAARHAYDGLTANNERDRQKFRHKYESDQERLFVTNFAVRELSPSDFADLQFLNISNFEDNNDLWLILMYSPSCSMSRAVAPLIRMVAPVLRKESNIHVGTYACGGFGETKELKKRDGFKAIFKDPVCTLLEPGLKEMPRIVAVVNGYNAPFRLSFDSVLATDLPWRLIDFATRARHLFDLSSTIRLISNDFEFDNFIHTFNYADDLCVILFVGSLKETSSPTDSDRALGQKLAGYFPSVATPFLELGATLVVAYCDRNFIAPSTCKNFGVRWTPAVFVGNNTIIDEAFADIRDFQVALSAFAAGMRFAYRVGASKALAHPFPHLEEDDDDDSTRGSCGAKSSATHSATLDYQTTTSSQVGQLSSSETRKDIPSSSSQQQPRRILEPRAGSSNKRTRGNGILYGGSSSSSSSPSGGAIGI</sequence>